<evidence type="ECO:0000313" key="2">
    <source>
        <dbReference type="Proteomes" id="UP000014540"/>
    </source>
</evidence>
<protein>
    <submittedName>
        <fullName evidence="1">Uncharacterized protein</fullName>
    </submittedName>
</protein>
<reference evidence="1" key="1">
    <citation type="submission" date="2013-04" db="EMBL/GenBank/DDBJ databases">
        <authorList>
            <person name="Harkins D.M."/>
            <person name="Durkin A.S."/>
            <person name="Selengut J.D."/>
            <person name="Sanka R."/>
            <person name="DePew J."/>
            <person name="Purushe J."/>
            <person name="Ahmed A."/>
            <person name="van der Linden H."/>
            <person name="Goris M.G.A."/>
            <person name="Hartskeerl R.A."/>
            <person name="Vinetz J.M."/>
            <person name="Sutton G.G."/>
            <person name="Nelson W.C."/>
            <person name="Fouts D.E."/>
        </authorList>
    </citation>
    <scope>NUCLEOTIDE SEQUENCE [LARGE SCALE GENOMIC DNA]</scope>
    <source>
        <strain evidence="1">BUT 6</strain>
    </source>
</reference>
<dbReference type="Proteomes" id="UP000014540">
    <property type="component" value="Unassembled WGS sequence"/>
</dbReference>
<organism evidence="1 2">
    <name type="scientific">Leptospira fainei serovar Hurstbridge str. BUT 6</name>
    <dbReference type="NCBI Taxonomy" id="1193011"/>
    <lineage>
        <taxon>Bacteria</taxon>
        <taxon>Pseudomonadati</taxon>
        <taxon>Spirochaetota</taxon>
        <taxon>Spirochaetia</taxon>
        <taxon>Leptospirales</taxon>
        <taxon>Leptospiraceae</taxon>
        <taxon>Leptospira</taxon>
    </lineage>
</organism>
<gene>
    <name evidence="1" type="ORF">LEP1GSC058_0880</name>
</gene>
<dbReference type="STRING" id="1193011.LEP1GSC058_0880"/>
<dbReference type="EMBL" id="AKWZ02000011">
    <property type="protein sequence ID" value="EPG72661.1"/>
    <property type="molecule type" value="Genomic_DNA"/>
</dbReference>
<evidence type="ECO:0000313" key="1">
    <source>
        <dbReference type="EMBL" id="EPG72661.1"/>
    </source>
</evidence>
<dbReference type="InterPro" id="IPR023393">
    <property type="entry name" value="START-like_dom_sf"/>
</dbReference>
<proteinExistence type="predicted"/>
<keyword evidence="2" id="KW-1185">Reference proteome</keyword>
<comment type="caution">
    <text evidence="1">The sequence shown here is derived from an EMBL/GenBank/DDBJ whole genome shotgun (WGS) entry which is preliminary data.</text>
</comment>
<name>S3UQI7_9LEPT</name>
<dbReference type="Gene3D" id="3.30.530.20">
    <property type="match status" value="1"/>
</dbReference>
<dbReference type="AlphaFoldDB" id="S3UQI7"/>
<sequence length="63" mass="7125">MVTITFTALPTVADKNRTGKIGKPQTLVTLIHERLANDVEIKMHQHGWTNILSGLEKWQGQEE</sequence>
<accession>S3UQI7</accession>